<evidence type="ECO:0000259" key="2">
    <source>
        <dbReference type="Pfam" id="PF08385"/>
    </source>
</evidence>
<dbReference type="InterPro" id="IPR013594">
    <property type="entry name" value="Dynein_heavy_tail"/>
</dbReference>
<proteinExistence type="predicted"/>
<evidence type="ECO:0000313" key="3">
    <source>
        <dbReference type="EMBL" id="CAK0903565.1"/>
    </source>
</evidence>
<evidence type="ECO:0000256" key="1">
    <source>
        <dbReference type="SAM" id="MobiDB-lite"/>
    </source>
</evidence>
<dbReference type="PANTHER" id="PTHR46532:SF11">
    <property type="entry name" value="DYNEIN AXONEMAL HEAVY CHAIN 12"/>
    <property type="match status" value="1"/>
</dbReference>
<feature type="compositionally biased region" description="Basic residues" evidence="1">
    <location>
        <begin position="1561"/>
        <end position="1574"/>
    </location>
</feature>
<sequence length="2060" mass="228796">MGGDDDKKRGDARVEWVLKRLSTLLGTKAEKAEKFVSTFLADQASMAALSRFLDDRECTFCAFYSTGESVQANSTDMPSANQMKKKLTMMHRSRPEQEIGINNIGDSVILVEITKNVMDLLSVYCQSVYLSTLTNPANQRGWSDLIAKDLMDKYHVFLANLHVTVGLMKGHTWLPQPPRDALPTSGPSAGSAGGNSSSMGSKDRVHVLEGAVITWTKQIRHVLKQDPEMLLKEGRNPEPSAELLFWKNKAANLNSIHSQLGMDALKKVLKFLETSKSTYTTPFSRLQKEVEEAREEANDNVRFLSTLTKDIDKIMSESADFETLDQLFDSVLHKILLIWRYSKFYNTPTRLAVLIREICNTIISQATRYINGPDVFSMISSEEAGECYDKLDRTLQVCTAFKDTYVIYRDIAAAQGGDGWKMKNDALFVRLDAFRERCRDALDFTRTVMQFTKLERIEIGGTKGSMLSLSVDAIREEFTAAVEKFKAVPYDIMNVGERQFDHDFYQFRADVKELDRRLGSLLGSAFDDLDTVQGRLKLFDNFEGLLERPIIQAELEKKHKALLKQYQHDLAEVETTYIDNREKVDECHDDAPIFQNLPPMSGAIYWARSQRNRITEPMSKLMLYNATLRETPEEFREVEKQYTNLHNMLEAYETQRYQSWEEREVDAAKEKLRMRLLRRQEKTGLLKVNFDDALKRLLREVRFFLIFDIEVPTAASTMFNHAPVYRQWVGQLDCIVQMYNSVLTELLPVEEPLMEERITKMDAALSPGLTDLKWRSEAQIPEFIEVAMKVVTDVSSVVEILKQNLRNISRILSNWCKEPIVERKRGAKPMPMDVFDLQHKERVGVRMMAMTEGGKEIHKFLKDSSEALKVSKTEKIWKSYVDFVNNIVIEGFVASIAVSLQNLCEILDPLFIERRGELPLFDVKIELQNEIVFDPPFRHFSGDPSLRKTIDDWLKDFFGTVTCMARLDMSAGDYLNEIREHFQMQSLLSLVSDNIDNTEEKCMEYRQTFMQHSFLWTDSIDKSFEKFLNEAAFDLVEGVMEENMLGGGGYTGGRDRLRLLPSLAETIDKFLPEQREPSHPAQRQRLRLGQGTLTMLPAGALEQTGDVLLRSRLPELLIARARAAGTAERCEARVVGTKFAKLDGTEGDLRDVELEELLIVVPAVCLLYGARSLASADYVSAALRSAIREEMPACVACVRVSPAFLARLAESCAEDEVIEFFDSAGGALQPDLPELAPQPVDWNAGARRLQLSVDGQVDRGKYLAADEHDGEGSGGDEVDAACEAAAQEWAGRPRGAYVTGSPGAERGSGSWRALGAHVPARLAALPAAGGRAGRAGRQGPVASSAKRAAILRRASASRDDHQSALRDFESELLDVIGGQLGDFSSREDKHGRPRGQVARAAPEKEADLDLGAQIAAGGRDADRAIQLATLQSLERVGGSEKAKRGEPAPGDLLFGGAASSSWGAGPVAGITWAGGAVGLLAPNGSDAGASDRERFWEMLAPLHALRRPRQRALLGAQIGQSLKAAQQSVNASGSWGLAQLSTGLPDAAVDHGCKGRAWDKKSKKRAYNRPRARRGASLPAADDLGIPPAGATVMLQEPGAPVELERALIFRAPRALDFCPVAWAQEAVLGSDVRANGLLEQGVFHEVDYLRRRDRGGGAPAPAAPGTGSPGMRNARGVVSALSASTMPMLLARAGFRHLAVAVLLQRRLLQRMVAPRQLAMIELPLLLMACVVQLMVELRCSTAEIRESVSGPSSHVMIHFGIARIQKLQTTAKRIAAGIEMLARQECTRRVGPAPAGDDSVSQLTDSFFHFDAKHHDRSRVGKSMQWRDLQHLCSLVNGSWLDAELVHWRRGEATGLSCCQSVAETKEKVTIAICNAMCGKLGAVSTKSIWANNLSNSKQTLFRRLIHRVGLGSYCEDFKGELGDGEDCEGEKMVDGEIRDDIFAMVNRTRAKKTKDYFQSDELMWQLGVYVAVLDIPDWSLLYPLLQNPTPGCESAPSKVDVLLDPLSGKVLECVAFWTNRAEANRPWAVLEAVGAPMTSEQFQRWAKSQILRMSAAL</sequence>
<evidence type="ECO:0000313" key="4">
    <source>
        <dbReference type="Proteomes" id="UP001189429"/>
    </source>
</evidence>
<dbReference type="PANTHER" id="PTHR46532">
    <property type="entry name" value="MALE FERTILITY FACTOR KL5"/>
    <property type="match status" value="1"/>
</dbReference>
<organism evidence="3 4">
    <name type="scientific">Prorocentrum cordatum</name>
    <dbReference type="NCBI Taxonomy" id="2364126"/>
    <lineage>
        <taxon>Eukaryota</taxon>
        <taxon>Sar</taxon>
        <taxon>Alveolata</taxon>
        <taxon>Dinophyceae</taxon>
        <taxon>Prorocentrales</taxon>
        <taxon>Prorocentraceae</taxon>
        <taxon>Prorocentrum</taxon>
    </lineage>
</organism>
<feature type="region of interest" description="Disordered" evidence="1">
    <location>
        <begin position="176"/>
        <end position="201"/>
    </location>
</feature>
<dbReference type="Pfam" id="PF08385">
    <property type="entry name" value="DHC_N1"/>
    <property type="match status" value="1"/>
</dbReference>
<dbReference type="Proteomes" id="UP001189429">
    <property type="component" value="Unassembled WGS sequence"/>
</dbReference>
<comment type="caution">
    <text evidence="3">The sequence shown here is derived from an EMBL/GenBank/DDBJ whole genome shotgun (WGS) entry which is preliminary data.</text>
</comment>
<feature type="region of interest" description="Disordered" evidence="1">
    <location>
        <begin position="1382"/>
        <end position="1404"/>
    </location>
</feature>
<dbReference type="EMBL" id="CAUYUJ010021259">
    <property type="protein sequence ID" value="CAK0903565.1"/>
    <property type="molecule type" value="Genomic_DNA"/>
</dbReference>
<gene>
    <name evidence="3" type="ORF">PCOR1329_LOCUS79857</name>
</gene>
<keyword evidence="4" id="KW-1185">Reference proteome</keyword>
<protein>
    <recommendedName>
        <fullName evidence="2">Dynein heavy chain tail domain-containing protein</fullName>
    </recommendedName>
</protein>
<name>A0ABN9XXW3_9DINO</name>
<dbReference type="InterPro" id="IPR026983">
    <property type="entry name" value="DHC"/>
</dbReference>
<feature type="region of interest" description="Disordered" evidence="1">
    <location>
        <begin position="1560"/>
        <end position="1583"/>
    </location>
</feature>
<accession>A0ABN9XXW3</accession>
<feature type="compositionally biased region" description="Low complexity" evidence="1">
    <location>
        <begin position="185"/>
        <end position="200"/>
    </location>
</feature>
<reference evidence="3" key="1">
    <citation type="submission" date="2023-10" db="EMBL/GenBank/DDBJ databases">
        <authorList>
            <person name="Chen Y."/>
            <person name="Shah S."/>
            <person name="Dougan E. K."/>
            <person name="Thang M."/>
            <person name="Chan C."/>
        </authorList>
    </citation>
    <scope>NUCLEOTIDE SEQUENCE [LARGE SCALE GENOMIC DNA]</scope>
</reference>
<feature type="domain" description="Dynein heavy chain tail" evidence="2">
    <location>
        <begin position="205"/>
        <end position="782"/>
    </location>
</feature>